<evidence type="ECO:0000256" key="4">
    <source>
        <dbReference type="ARBA" id="ARBA00022525"/>
    </source>
</evidence>
<dbReference type="Proteomes" id="UP000317550">
    <property type="component" value="Chromosome"/>
</dbReference>
<evidence type="ECO:0000256" key="11">
    <source>
        <dbReference type="PROSITE-ProRule" id="PRU01398"/>
    </source>
</evidence>
<keyword evidence="5" id="KW-0433">Leucine-rich repeat</keyword>
<dbReference type="Gene3D" id="1.20.58.360">
    <property type="entry name" value="Shigella T3SS effector IpaH defines"/>
    <property type="match status" value="1"/>
</dbReference>
<dbReference type="Gene3D" id="1.20.1270.130">
    <property type="entry name" value="Shigella T3SS effector IpaH domain"/>
    <property type="match status" value="1"/>
</dbReference>
<sequence length="606" mass="68153">MMQAIEARNAQHAMDLLRGHAGQIVEQGEGLLIVGTRRFDITVSHSDGQNDFTVCEQHSTNLLCHYLRIFREAIFGRAPCGTPADAERFQRHLLEVSQPRTQPTNNAEYLAEWRDWARQPTPTHEDRRFALHVLEDWLKSNDPEQPLWLLGLGLTSLPYHLPHLLKKLSIEGNALTCLPDNLPAGLKKLDASGNKLTALPSQLPISLETLNVNDNLLTGLPENLPNTLRTIKADRNRLATAPEKLPDDLANLSLCDNRLTVLPESIRALQPYGVVALNGNPAVSGQGADEGSDDNSGSPAARPLCDAVSDWYPFSERDKIQATWQAWGNEAGANAFSLYLDDLKNKDKIKSFRTTVQTDMQEWLSLLAKYPELREHSFAISNDATETCGDRLLLTFNGMQTARICHDVANKEYDADAQLPTLLTKARGMFRLDQLEKIAREKARRGVKVDYIEVYLAYQVALRDRLELPVSVTNMKFLKISGVTKEDLDDAVQRVEKAEAEDFEYFLLVQWSPWEKMLERRFPNEYARMKERLIDSLSGDDYNLGMAAAANLNNVSLDNNDISRAIGIEVKKKITLEFLGKFTRAFLQEQKIAHLLPETARISPAS</sequence>
<dbReference type="GO" id="GO:0005576">
    <property type="term" value="C:extracellular region"/>
    <property type="evidence" value="ECO:0007669"/>
    <property type="project" value="UniProtKB-SubCell"/>
</dbReference>
<keyword evidence="7" id="KW-0677">Repeat</keyword>
<evidence type="ECO:0000256" key="1">
    <source>
        <dbReference type="ARBA" id="ARBA00004192"/>
    </source>
</evidence>
<reference evidence="14" key="1">
    <citation type="submission" date="2019-07" db="EMBL/GenBank/DDBJ databases">
        <title>Chitinimonas sp. nov., isolated from Ny-Alesund, arctica soil.</title>
        <authorList>
            <person name="Xu Q."/>
            <person name="Peng F."/>
        </authorList>
    </citation>
    <scope>NUCLEOTIDE SEQUENCE [LARGE SCALE GENOMIC DNA]</scope>
    <source>
        <strain evidence="14">R3-44</strain>
    </source>
</reference>
<evidence type="ECO:0000256" key="8">
    <source>
        <dbReference type="ARBA" id="ARBA00022786"/>
    </source>
</evidence>
<evidence type="ECO:0000256" key="2">
    <source>
        <dbReference type="ARBA" id="ARBA00004613"/>
    </source>
</evidence>
<accession>A0A516SFS2</accession>
<keyword evidence="9 11" id="KW-0832">Ubl conjugation</keyword>
<keyword evidence="4 11" id="KW-0964">Secreted</keyword>
<proteinExistence type="inferred from homology"/>
<evidence type="ECO:0000259" key="12">
    <source>
        <dbReference type="PROSITE" id="PS52053"/>
    </source>
</evidence>
<dbReference type="PROSITE" id="PS52053">
    <property type="entry name" value="NEL"/>
    <property type="match status" value="1"/>
</dbReference>
<dbReference type="SMART" id="SM00364">
    <property type="entry name" value="LRR_BAC"/>
    <property type="match status" value="5"/>
</dbReference>
<dbReference type="GO" id="GO:0030430">
    <property type="term" value="C:host cell cytoplasm"/>
    <property type="evidence" value="ECO:0007669"/>
    <property type="project" value="UniProtKB-SubCell"/>
</dbReference>
<dbReference type="Pfam" id="PF12468">
    <property type="entry name" value="LRR_TTSS"/>
    <property type="match status" value="1"/>
</dbReference>
<feature type="domain" description="NEL" evidence="12">
    <location>
        <begin position="303"/>
        <end position="594"/>
    </location>
</feature>
<keyword evidence="14" id="KW-1185">Reference proteome</keyword>
<dbReference type="RefSeq" id="WP_144278397.1">
    <property type="nucleotide sequence ID" value="NZ_CP041730.1"/>
</dbReference>
<dbReference type="PANTHER" id="PTHR47114:SF2">
    <property type="entry name" value="OLIGODENDROCYTE-MYELIN GLYCOPROTEIN"/>
    <property type="match status" value="1"/>
</dbReference>
<dbReference type="InterPro" id="IPR051071">
    <property type="entry name" value="LRR-bact_E3_ubiq_ligases"/>
</dbReference>
<dbReference type="SUPFAM" id="SSF52058">
    <property type="entry name" value="L domain-like"/>
    <property type="match status" value="1"/>
</dbReference>
<protein>
    <recommendedName>
        <fullName evidence="12">NEL domain-containing protein</fullName>
    </recommendedName>
</protein>
<evidence type="ECO:0000256" key="10">
    <source>
        <dbReference type="ARBA" id="ARBA00023200"/>
    </source>
</evidence>
<dbReference type="Gene3D" id="3.80.10.10">
    <property type="entry name" value="Ribonuclease Inhibitor"/>
    <property type="match status" value="1"/>
</dbReference>
<evidence type="ECO:0000256" key="3">
    <source>
        <dbReference type="ARBA" id="ARBA00009868"/>
    </source>
</evidence>
<keyword evidence="6 11" id="KW-0808">Transferase</keyword>
<evidence type="ECO:0000256" key="7">
    <source>
        <dbReference type="ARBA" id="ARBA00022737"/>
    </source>
</evidence>
<dbReference type="AlphaFoldDB" id="A0A516SFS2"/>
<dbReference type="EMBL" id="CP041730">
    <property type="protein sequence ID" value="QDQ27004.1"/>
    <property type="molecule type" value="Genomic_DNA"/>
</dbReference>
<dbReference type="KEGG" id="cari:FNU76_11885"/>
<feature type="active site" description="Glycyl thioester intermediate" evidence="11">
    <location>
        <position position="388"/>
    </location>
</feature>
<dbReference type="Pfam" id="PF14496">
    <property type="entry name" value="NEL"/>
    <property type="match status" value="1"/>
</dbReference>
<comment type="PTM">
    <text evidence="11">Ubiquitinated in the presence of host E1 ubiquitin-activating enzyme, E2 ubiquitin-conjugating enzyme and ubiquitin.</text>
</comment>
<dbReference type="InterPro" id="IPR032675">
    <property type="entry name" value="LRR_dom_sf"/>
</dbReference>
<dbReference type="OrthoDB" id="498873at2"/>
<evidence type="ECO:0000313" key="14">
    <source>
        <dbReference type="Proteomes" id="UP000317550"/>
    </source>
</evidence>
<name>A0A516SFS2_9NEIS</name>
<evidence type="ECO:0000256" key="5">
    <source>
        <dbReference type="ARBA" id="ARBA00022614"/>
    </source>
</evidence>
<evidence type="ECO:0000256" key="9">
    <source>
        <dbReference type="ARBA" id="ARBA00022843"/>
    </source>
</evidence>
<keyword evidence="8 11" id="KW-0833">Ubl conjugation pathway</keyword>
<keyword evidence="10 11" id="KW-1035">Host cytoplasm</keyword>
<comment type="subcellular location">
    <subcellularLocation>
        <location evidence="1">Host cytoplasm</location>
    </subcellularLocation>
    <subcellularLocation>
        <location evidence="2">Secreted</location>
    </subcellularLocation>
</comment>
<dbReference type="GO" id="GO:0016567">
    <property type="term" value="P:protein ubiquitination"/>
    <property type="evidence" value="ECO:0007669"/>
    <property type="project" value="InterPro"/>
</dbReference>
<comment type="similarity">
    <text evidence="3 11">Belongs to the LRR-containing bacterial E3 ligase family.</text>
</comment>
<evidence type="ECO:0000256" key="6">
    <source>
        <dbReference type="ARBA" id="ARBA00022679"/>
    </source>
</evidence>
<gene>
    <name evidence="13" type="ORF">FNU76_11885</name>
</gene>
<dbReference type="InterPro" id="IPR029487">
    <property type="entry name" value="NEL_dom"/>
</dbReference>
<organism evidence="13 14">
    <name type="scientific">Chitinimonas arctica</name>
    <dbReference type="NCBI Taxonomy" id="2594795"/>
    <lineage>
        <taxon>Bacteria</taxon>
        <taxon>Pseudomonadati</taxon>
        <taxon>Pseudomonadota</taxon>
        <taxon>Betaproteobacteria</taxon>
        <taxon>Neisseriales</taxon>
        <taxon>Chitinibacteraceae</taxon>
        <taxon>Chitinimonas</taxon>
    </lineage>
</organism>
<dbReference type="InterPro" id="IPR032674">
    <property type="entry name" value="LRR_E3_ligase_N"/>
</dbReference>
<dbReference type="GO" id="GO:0004842">
    <property type="term" value="F:ubiquitin-protein transferase activity"/>
    <property type="evidence" value="ECO:0007669"/>
    <property type="project" value="UniProtKB-UniRule"/>
</dbReference>
<dbReference type="PANTHER" id="PTHR47114">
    <property type="match status" value="1"/>
</dbReference>
<evidence type="ECO:0000313" key="13">
    <source>
        <dbReference type="EMBL" id="QDQ27004.1"/>
    </source>
</evidence>